<accession>A0A412PF89</accession>
<evidence type="ECO:0000256" key="1">
    <source>
        <dbReference type="SAM" id="Phobius"/>
    </source>
</evidence>
<feature type="transmembrane region" description="Helical" evidence="1">
    <location>
        <begin position="291"/>
        <end position="312"/>
    </location>
</feature>
<feature type="transmembrane region" description="Helical" evidence="1">
    <location>
        <begin position="197"/>
        <end position="223"/>
    </location>
</feature>
<protein>
    <submittedName>
        <fullName evidence="2">DUF4173 domain-containing protein</fullName>
    </submittedName>
</protein>
<keyword evidence="1" id="KW-0812">Transmembrane</keyword>
<feature type="transmembrane region" description="Helical" evidence="1">
    <location>
        <begin position="324"/>
        <end position="351"/>
    </location>
</feature>
<organism evidence="2 3">
    <name type="scientific">Solobacterium moorei</name>
    <dbReference type="NCBI Taxonomy" id="102148"/>
    <lineage>
        <taxon>Bacteria</taxon>
        <taxon>Bacillati</taxon>
        <taxon>Bacillota</taxon>
        <taxon>Erysipelotrichia</taxon>
        <taxon>Erysipelotrichales</taxon>
        <taxon>Erysipelotrichaceae</taxon>
        <taxon>Solobacterium</taxon>
    </lineage>
</organism>
<proteinExistence type="predicted"/>
<feature type="transmembrane region" description="Helical" evidence="1">
    <location>
        <begin position="243"/>
        <end position="266"/>
    </location>
</feature>
<dbReference type="Proteomes" id="UP000284731">
    <property type="component" value="Unassembled WGS sequence"/>
</dbReference>
<feature type="transmembrane region" description="Helical" evidence="1">
    <location>
        <begin position="34"/>
        <end position="54"/>
    </location>
</feature>
<keyword evidence="1" id="KW-1133">Transmembrane helix</keyword>
<comment type="caution">
    <text evidence="2">The sequence shown here is derived from an EMBL/GenBank/DDBJ whole genome shotgun (WGS) entry which is preliminary data.</text>
</comment>
<evidence type="ECO:0000313" key="2">
    <source>
        <dbReference type="EMBL" id="RGT56291.1"/>
    </source>
</evidence>
<reference evidence="2 3" key="1">
    <citation type="submission" date="2018-08" db="EMBL/GenBank/DDBJ databases">
        <title>A genome reference for cultivated species of the human gut microbiota.</title>
        <authorList>
            <person name="Zou Y."/>
            <person name="Xue W."/>
            <person name="Luo G."/>
        </authorList>
    </citation>
    <scope>NUCLEOTIDE SEQUENCE [LARGE SCALE GENOMIC DNA]</scope>
    <source>
        <strain evidence="2 3">AF18-46</strain>
    </source>
</reference>
<gene>
    <name evidence="2" type="ORF">DWX20_05660</name>
</gene>
<evidence type="ECO:0000313" key="3">
    <source>
        <dbReference type="Proteomes" id="UP000284731"/>
    </source>
</evidence>
<feature type="transmembrane region" description="Helical" evidence="1">
    <location>
        <begin position="386"/>
        <end position="405"/>
    </location>
</feature>
<feature type="transmembrane region" description="Helical" evidence="1">
    <location>
        <begin position="357"/>
        <end position="374"/>
    </location>
</feature>
<dbReference type="AlphaFoldDB" id="A0A412PF89"/>
<keyword evidence="1" id="KW-0472">Membrane</keyword>
<name>A0A412PF89_9FIRM</name>
<feature type="transmembrane region" description="Helical" evidence="1">
    <location>
        <begin position="156"/>
        <end position="177"/>
    </location>
</feature>
<feature type="transmembrane region" description="Helical" evidence="1">
    <location>
        <begin position="7"/>
        <end position="28"/>
    </location>
</feature>
<dbReference type="Pfam" id="PF13687">
    <property type="entry name" value="DUF4153"/>
    <property type="match status" value="1"/>
</dbReference>
<feature type="transmembrane region" description="Helical" evidence="1">
    <location>
        <begin position="66"/>
        <end position="85"/>
    </location>
</feature>
<dbReference type="InterPro" id="IPR025291">
    <property type="entry name" value="DUF4153"/>
</dbReference>
<sequence>MNQNKQPMIACDTLLFYIAIATYIFGYLYASLVVIYFAFAKLAVLYILIVEVSASCLHKERTKESILWACLLLFQGVLLGFDHSFESEKLVLLHANVIYYTLCRFQKLSLPNTSETILLDFFEGWIIQPFSHIFVRIIHIIKYMRTHIHSKQLKTVVFSLVILIPLVLFALSQLSAIDQNFAILTTSLFRSIFHPFNTIYFFRIIWSLPVGAYLFGLISSCILSDKPFISYDGCREFFLKKKVIPLISIRITNFVLLALYLVFFIFQLSELPTVLAAPSAESSCIYAVRGFWNFFRIMGLNILLILVLSFLVRSEDTTNTKAEIYMLVFTTICFNLLACLKLGLYFFTYGYTERRVIALWLLISILISLFLIIIRMHKKFNLIQFVTASFVTNYILFLYILPLLYPTTWL</sequence>
<dbReference type="EMBL" id="QRWX01000002">
    <property type="protein sequence ID" value="RGT56291.1"/>
    <property type="molecule type" value="Genomic_DNA"/>
</dbReference>
<dbReference type="RefSeq" id="WP_118764797.1">
    <property type="nucleotide sequence ID" value="NZ_CABJCF010000002.1"/>
</dbReference>